<dbReference type="CDD" id="cd04221">
    <property type="entry name" value="MauL"/>
    <property type="match status" value="1"/>
</dbReference>
<dbReference type="EMBL" id="JAKZHW010000002">
    <property type="protein sequence ID" value="MCH8617104.1"/>
    <property type="molecule type" value="Genomic_DNA"/>
</dbReference>
<keyword evidence="1" id="KW-0732">Signal</keyword>
<evidence type="ECO:0000256" key="1">
    <source>
        <dbReference type="SAM" id="SignalP"/>
    </source>
</evidence>
<dbReference type="Proteomes" id="UP001203058">
    <property type="component" value="Unassembled WGS sequence"/>
</dbReference>
<dbReference type="RefSeq" id="WP_241447974.1">
    <property type="nucleotide sequence ID" value="NZ_JAKZHW010000002.1"/>
</dbReference>
<evidence type="ECO:0000313" key="3">
    <source>
        <dbReference type="Proteomes" id="UP001203058"/>
    </source>
</evidence>
<keyword evidence="3" id="KW-1185">Reference proteome</keyword>
<evidence type="ECO:0000313" key="2">
    <source>
        <dbReference type="EMBL" id="MCH8617104.1"/>
    </source>
</evidence>
<protein>
    <submittedName>
        <fullName evidence="2">Methylamine utilization protein</fullName>
    </submittedName>
</protein>
<comment type="caution">
    <text evidence="2">The sequence shown here is derived from an EMBL/GenBank/DDBJ whole genome shotgun (WGS) entry which is preliminary data.</text>
</comment>
<gene>
    <name evidence="2" type="ORF">LZ016_13475</name>
</gene>
<proteinExistence type="predicted"/>
<name>A0ABS9VRB6_9SPHN</name>
<dbReference type="PANTHER" id="PTHR36507:SF1">
    <property type="entry name" value="BLL1555 PROTEIN"/>
    <property type="match status" value="1"/>
</dbReference>
<accession>A0ABS9VRB6</accession>
<organism evidence="2 3">
    <name type="scientific">Sphingomonas telluris</name>
    <dbReference type="NCBI Taxonomy" id="2907998"/>
    <lineage>
        <taxon>Bacteria</taxon>
        <taxon>Pseudomonadati</taxon>
        <taxon>Pseudomonadota</taxon>
        <taxon>Alphaproteobacteria</taxon>
        <taxon>Sphingomonadales</taxon>
        <taxon>Sphingomonadaceae</taxon>
        <taxon>Sphingomonas</taxon>
    </lineage>
</organism>
<dbReference type="SUPFAM" id="SSF49503">
    <property type="entry name" value="Cupredoxins"/>
    <property type="match status" value="1"/>
</dbReference>
<feature type="chain" id="PRO_5046978408" evidence="1">
    <location>
        <begin position="21"/>
        <end position="204"/>
    </location>
</feature>
<dbReference type="InterPro" id="IPR008972">
    <property type="entry name" value="Cupredoxin"/>
</dbReference>
<sequence length="204" mass="22114">MLRRAFFISLFLLSAAQASAAPLSVRVVDAKGQPVRDAVVTFRAAGSTSRSAASGNYSVSQKDMQFHPFVLVVPVGAKVSFPNLDPTRHHVYSFSPAKKFELKLFARDQSRSVTFDKPGVVALGCNIHDAMTAFIYVSDTQYTAKTGANGVAQFANAPAGKISVWHPYLRAKGNVVERQVAANDRNESFTVALRAPPMAMSNDY</sequence>
<dbReference type="InterPro" id="IPR008969">
    <property type="entry name" value="CarboxyPept-like_regulatory"/>
</dbReference>
<reference evidence="2 3" key="1">
    <citation type="submission" date="2022-03" db="EMBL/GenBank/DDBJ databases">
        <authorList>
            <person name="Jo J.-H."/>
            <person name="Im W.-T."/>
        </authorList>
    </citation>
    <scope>NUCLEOTIDE SEQUENCE [LARGE SCALE GENOMIC DNA]</scope>
    <source>
        <strain evidence="2 3">SM33</strain>
    </source>
</reference>
<dbReference type="InterPro" id="IPR034242">
    <property type="entry name" value="MauL"/>
</dbReference>
<dbReference type="Gene3D" id="2.60.40.420">
    <property type="entry name" value="Cupredoxins - blue copper proteins"/>
    <property type="match status" value="1"/>
</dbReference>
<dbReference type="PANTHER" id="PTHR36507">
    <property type="entry name" value="BLL1555 PROTEIN"/>
    <property type="match status" value="1"/>
</dbReference>
<feature type="signal peptide" evidence="1">
    <location>
        <begin position="1"/>
        <end position="20"/>
    </location>
</feature>
<dbReference type="InterPro" id="IPR052721">
    <property type="entry name" value="ET_Amicyanin"/>
</dbReference>
<dbReference type="SUPFAM" id="SSF49464">
    <property type="entry name" value="Carboxypeptidase regulatory domain-like"/>
    <property type="match status" value="1"/>
</dbReference>